<dbReference type="Pfam" id="PF01551">
    <property type="entry name" value="Peptidase_M23"/>
    <property type="match status" value="1"/>
</dbReference>
<dbReference type="InterPro" id="IPR011055">
    <property type="entry name" value="Dup_hybrid_motif"/>
</dbReference>
<dbReference type="PANTHER" id="PTHR21666:SF270">
    <property type="entry name" value="MUREIN HYDROLASE ACTIVATOR ENVC"/>
    <property type="match status" value="1"/>
</dbReference>
<dbReference type="InterPro" id="IPR016047">
    <property type="entry name" value="M23ase_b-sheet_dom"/>
</dbReference>
<keyword evidence="4" id="KW-1185">Reference proteome</keyword>
<accession>A0A4R2L481</accession>
<reference evidence="3 4" key="1">
    <citation type="submission" date="2019-03" db="EMBL/GenBank/DDBJ databases">
        <title>Genomic Encyclopedia of Type Strains, Phase IV (KMG-IV): sequencing the most valuable type-strain genomes for metagenomic binning, comparative biology and taxonomic classification.</title>
        <authorList>
            <person name="Goeker M."/>
        </authorList>
    </citation>
    <scope>NUCLEOTIDE SEQUENCE [LARGE SCALE GENOMIC DNA]</scope>
    <source>
        <strain evidence="3 4">DSM 25287</strain>
    </source>
</reference>
<dbReference type="PANTHER" id="PTHR21666">
    <property type="entry name" value="PEPTIDASE-RELATED"/>
    <property type="match status" value="1"/>
</dbReference>
<feature type="chain" id="PRO_5020488537" evidence="1">
    <location>
        <begin position="24"/>
        <end position="397"/>
    </location>
</feature>
<gene>
    <name evidence="3" type="ORF">EV699_11320</name>
</gene>
<feature type="signal peptide" evidence="1">
    <location>
        <begin position="1"/>
        <end position="23"/>
    </location>
</feature>
<sequence length="397" mass="41549">MKTLPSLCALLIGLATCAGSAAADRSGADAACDATGDTARYTPLTARVADAPVPVAGSDGRLHVVYELDLVNATGDRATLSRLDVFDADTRAVVATLDAAELGRRLVVRERNAAAGTLGAAQAGIVYLHLMFDRADALPGRLAHALAGTVGAAALAETAGCVRVAPQTALVFDAPLRGPRYIAGDGCCDAVRHVRATLPMNGRFVTAQRFAIDWEQLDEQGRIFVGDPKATGSYVIYGKPVYAVADASVAAAVDGLDDSPPGQLPPGLPLEQADGNHVVLDLGDGRYALYAHLKPRSVQVSQGQRVHRGQLLGHVGSSGNSSEPHLHFQITDGPSPLASNGLPYRLRSFSATRRGTSTEAFDQAIVDQQPIATEPVAGAAQREQVLPLDLWIVDFPE</sequence>
<dbReference type="EMBL" id="SLWY01000013">
    <property type="protein sequence ID" value="TCO80542.1"/>
    <property type="molecule type" value="Genomic_DNA"/>
</dbReference>
<dbReference type="SUPFAM" id="SSF51261">
    <property type="entry name" value="Duplicated hybrid motif"/>
    <property type="match status" value="1"/>
</dbReference>
<proteinExistence type="predicted"/>
<keyword evidence="1" id="KW-0732">Signal</keyword>
<feature type="domain" description="M23ase beta-sheet core" evidence="2">
    <location>
        <begin position="237"/>
        <end position="332"/>
    </location>
</feature>
<protein>
    <submittedName>
        <fullName evidence="3">Peptidase M23-like protein</fullName>
    </submittedName>
</protein>
<name>A0A4R2L481_9GAMM</name>
<dbReference type="InterPro" id="IPR050570">
    <property type="entry name" value="Cell_wall_metabolism_enzyme"/>
</dbReference>
<evidence type="ECO:0000259" key="2">
    <source>
        <dbReference type="Pfam" id="PF01551"/>
    </source>
</evidence>
<dbReference type="GO" id="GO:0004222">
    <property type="term" value="F:metalloendopeptidase activity"/>
    <property type="evidence" value="ECO:0007669"/>
    <property type="project" value="TreeGrafter"/>
</dbReference>
<evidence type="ECO:0000313" key="4">
    <source>
        <dbReference type="Proteomes" id="UP000295765"/>
    </source>
</evidence>
<evidence type="ECO:0000313" key="3">
    <source>
        <dbReference type="EMBL" id="TCO80542.1"/>
    </source>
</evidence>
<evidence type="ECO:0000256" key="1">
    <source>
        <dbReference type="SAM" id="SignalP"/>
    </source>
</evidence>
<organism evidence="3 4">
    <name type="scientific">Plasticicumulans lactativorans</name>
    <dbReference type="NCBI Taxonomy" id="1133106"/>
    <lineage>
        <taxon>Bacteria</taxon>
        <taxon>Pseudomonadati</taxon>
        <taxon>Pseudomonadota</taxon>
        <taxon>Gammaproteobacteria</taxon>
        <taxon>Candidatus Competibacteraceae</taxon>
        <taxon>Plasticicumulans</taxon>
    </lineage>
</organism>
<dbReference type="OrthoDB" id="5489603at2"/>
<dbReference type="RefSeq" id="WP_132543145.1">
    <property type="nucleotide sequence ID" value="NZ_SLWY01000013.1"/>
</dbReference>
<dbReference type="Proteomes" id="UP000295765">
    <property type="component" value="Unassembled WGS sequence"/>
</dbReference>
<dbReference type="AlphaFoldDB" id="A0A4R2L481"/>
<comment type="caution">
    <text evidence="3">The sequence shown here is derived from an EMBL/GenBank/DDBJ whole genome shotgun (WGS) entry which is preliminary data.</text>
</comment>
<dbReference type="Gene3D" id="2.70.70.10">
    <property type="entry name" value="Glucose Permease (Domain IIA)"/>
    <property type="match status" value="1"/>
</dbReference>
<dbReference type="CDD" id="cd12797">
    <property type="entry name" value="M23_peptidase"/>
    <property type="match status" value="1"/>
</dbReference>